<dbReference type="Gene3D" id="1.25.40.10">
    <property type="entry name" value="Tetratricopeptide repeat domain"/>
    <property type="match status" value="1"/>
</dbReference>
<reference evidence="5 6" key="1">
    <citation type="submission" date="2024-01" db="EMBL/GenBank/DDBJ databases">
        <title>Mesobacterium rodlantinim sp. nov., isolated from shallow sea hydrothermal systems off Kueishantao Island.</title>
        <authorList>
            <person name="Su Z."/>
            <person name="Tang K."/>
        </authorList>
    </citation>
    <scope>NUCLEOTIDE SEQUENCE [LARGE SCALE GENOMIC DNA]</scope>
    <source>
        <strain evidence="5 6">TK19101</strain>
    </source>
</reference>
<evidence type="ECO:0000313" key="6">
    <source>
        <dbReference type="Proteomes" id="UP001348149"/>
    </source>
</evidence>
<evidence type="ECO:0000256" key="1">
    <source>
        <dbReference type="ARBA" id="ARBA00022737"/>
    </source>
</evidence>
<keyword evidence="1" id="KW-0677">Repeat</keyword>
<dbReference type="RefSeq" id="WP_326295960.1">
    <property type="nucleotide sequence ID" value="NZ_JAYLLH010000003.1"/>
</dbReference>
<comment type="caution">
    <text evidence="5">The sequence shown here is derived from an EMBL/GenBank/DDBJ whole genome shotgun (WGS) entry which is preliminary data.</text>
</comment>
<dbReference type="PANTHER" id="PTHR44858:SF1">
    <property type="entry name" value="UDP-N-ACETYLGLUCOSAMINE--PEPTIDE N-ACETYLGLUCOSAMINYLTRANSFERASE SPINDLY-RELATED"/>
    <property type="match status" value="1"/>
</dbReference>
<keyword evidence="6" id="KW-1185">Reference proteome</keyword>
<dbReference type="PROSITE" id="PS50005">
    <property type="entry name" value="TPR"/>
    <property type="match status" value="1"/>
</dbReference>
<proteinExistence type="predicted"/>
<accession>A0ABU6HDZ8</accession>
<sequence>MKRALIPLLFLAGRAFAECPAAPDHKAELFDLMTQVQAAKNDMEARKITNQMWELWADAPDEPAQSLLDDGMTARSSYDFLRALDHFNRLVDYCPDYAEGYNQRAFIHFLREDYAAALPDLERALALNPHHIAALAGKGLTLLGLGRKDEGHAALRMALALNPWLPERFLLPPPGEEL</sequence>
<dbReference type="Pfam" id="PF00515">
    <property type="entry name" value="TPR_1"/>
    <property type="match status" value="1"/>
</dbReference>
<keyword evidence="2 3" id="KW-0802">TPR repeat</keyword>
<dbReference type="SUPFAM" id="SSF48452">
    <property type="entry name" value="TPR-like"/>
    <property type="match status" value="1"/>
</dbReference>
<dbReference type="SMART" id="SM00028">
    <property type="entry name" value="TPR"/>
    <property type="match status" value="3"/>
</dbReference>
<dbReference type="InterPro" id="IPR019734">
    <property type="entry name" value="TPR_rpt"/>
</dbReference>
<dbReference type="PANTHER" id="PTHR44858">
    <property type="entry name" value="TETRATRICOPEPTIDE REPEAT PROTEIN 6"/>
    <property type="match status" value="1"/>
</dbReference>
<dbReference type="EMBL" id="JAYLLH010000003">
    <property type="protein sequence ID" value="MEC3860337.1"/>
    <property type="molecule type" value="Genomic_DNA"/>
</dbReference>
<dbReference type="InterPro" id="IPR011990">
    <property type="entry name" value="TPR-like_helical_dom_sf"/>
</dbReference>
<evidence type="ECO:0000256" key="2">
    <source>
        <dbReference type="ARBA" id="ARBA00022803"/>
    </source>
</evidence>
<evidence type="ECO:0000313" key="5">
    <source>
        <dbReference type="EMBL" id="MEC3860337.1"/>
    </source>
</evidence>
<organism evidence="5 6">
    <name type="scientific">Mesobacterium hydrothermale</name>
    <dbReference type="NCBI Taxonomy" id="3111907"/>
    <lineage>
        <taxon>Bacteria</taxon>
        <taxon>Pseudomonadati</taxon>
        <taxon>Pseudomonadota</taxon>
        <taxon>Alphaproteobacteria</taxon>
        <taxon>Rhodobacterales</taxon>
        <taxon>Roseobacteraceae</taxon>
        <taxon>Mesobacterium</taxon>
    </lineage>
</organism>
<dbReference type="Proteomes" id="UP001348149">
    <property type="component" value="Unassembled WGS sequence"/>
</dbReference>
<dbReference type="InterPro" id="IPR050498">
    <property type="entry name" value="Ycf3"/>
</dbReference>
<feature type="signal peptide" evidence="4">
    <location>
        <begin position="1"/>
        <end position="17"/>
    </location>
</feature>
<protein>
    <submittedName>
        <fullName evidence="5">Tetratricopeptide repeat protein</fullName>
    </submittedName>
</protein>
<keyword evidence="4" id="KW-0732">Signal</keyword>
<gene>
    <name evidence="5" type="ORF">VK792_03500</name>
</gene>
<evidence type="ECO:0000256" key="3">
    <source>
        <dbReference type="PROSITE-ProRule" id="PRU00339"/>
    </source>
</evidence>
<evidence type="ECO:0000256" key="4">
    <source>
        <dbReference type="SAM" id="SignalP"/>
    </source>
</evidence>
<name>A0ABU6HDZ8_9RHOB</name>
<feature type="repeat" description="TPR" evidence="3">
    <location>
        <begin position="98"/>
        <end position="131"/>
    </location>
</feature>
<feature type="chain" id="PRO_5047062662" evidence="4">
    <location>
        <begin position="18"/>
        <end position="178"/>
    </location>
</feature>